<proteinExistence type="predicted"/>
<evidence type="ECO:0000313" key="5">
    <source>
        <dbReference type="Proteomes" id="UP001412239"/>
    </source>
</evidence>
<feature type="region of interest" description="Disordered" evidence="2">
    <location>
        <begin position="1"/>
        <end position="279"/>
    </location>
</feature>
<evidence type="ECO:0000256" key="2">
    <source>
        <dbReference type="SAM" id="MobiDB-lite"/>
    </source>
</evidence>
<evidence type="ECO:0000256" key="1">
    <source>
        <dbReference type="SAM" id="Coils"/>
    </source>
</evidence>
<feature type="compositionally biased region" description="Basic and acidic residues" evidence="2">
    <location>
        <begin position="109"/>
        <end position="118"/>
    </location>
</feature>
<keyword evidence="5" id="KW-1185">Reference proteome</keyword>
<gene>
    <name evidence="4" type="ORF">GSTUAT00007564001</name>
</gene>
<dbReference type="Pfam" id="PF24554">
    <property type="entry name" value="DUF7603"/>
    <property type="match status" value="1"/>
</dbReference>
<dbReference type="AlphaFoldDB" id="A0A292PNH3"/>
<feature type="compositionally biased region" description="Polar residues" evidence="2">
    <location>
        <begin position="266"/>
        <end position="275"/>
    </location>
</feature>
<feature type="domain" description="DUF7603" evidence="3">
    <location>
        <begin position="771"/>
        <end position="879"/>
    </location>
</feature>
<accession>A0A292PNH3</accession>
<dbReference type="Proteomes" id="UP001412239">
    <property type="component" value="Unassembled WGS sequence"/>
</dbReference>
<feature type="compositionally biased region" description="Low complexity" evidence="2">
    <location>
        <begin position="237"/>
        <end position="255"/>
    </location>
</feature>
<feature type="coiled-coil region" evidence="1">
    <location>
        <begin position="569"/>
        <end position="711"/>
    </location>
</feature>
<sequence length="1026" mass="114946">MNSYGLPVSSEQDRQLPPSTHPPPSSLRLHSRLASPPYSPQSPVRRKPVPRGPSSVVSPVGTQTPDQSPRQPYSDSEYSPPPDTARSVQLGIASPAPFNLPTSDVGEFVVRDLDRYPHGDSPSLAQRSWISSPRGEFDIRIQQPSPRPSPPSPLVPNSSHARAWSESSLNRSNTPEQAFAPNRRASSAMASSPHAAPNLNLPEGSYRTHSPSASDVTDETSKPRSPNGRFTSFFRWGSTSEHGGSSSTSVSDRGPSPAPSPKTLVAPSTSPSNRSIPPAIDVPLANARVSAGLHSDSGVSLAPPTPSSYEAIEEEVRLVSADLAASIRREMDLEDLVERLQAEAAERNGEGKRTSDYFSDAGSSTRYLDVETKVEVDVEKLTRKAEQEKSQVRVELLGKIQEERQQRKAMESRVRDLEEQVARRQTTQFLAADTSGRVKELEVTLDEAKRRLAEERQMKENYEDLLTALRGELEEHRNERDNLRDEIVPQLRARVEGLESEASELQKLMYEHSRTQQELLNLKNENASLASTVRNQARQSHRFSVPASGFATPASAGPGLPMILNMKDKETLVEKVKDIEEQRDALHAALKSLRERQKYESRMARERIRVLEAERDKALQQTNRRYGKDREMRSLRKEMERLRQRADDALEQKFTCERGLGTLKMDLEKAEQETSSLRALLQEHDALVSKHTELQDSHTRLSKQVSQLKQEINGEGVVSLSLQQAYRDLQDIHARTLARLGEVEADGTDLSSDLSDREQSLSQAHEESRRAIEKLQQSVAQAEAERDTAQVEAGAYRKRSESLAESEKKHMAEERNLGLQLRLSTERIAELVVQVQAQLESNNALRDRLADAIGRGEEEQKLSAKRINELQGRLKELEDKVLEAQQETEDAVARHEQEIKQLKETHTSQLRRLKSSTLRSPSQFAPGSPLLSPHLRSPKLEWTGSQRSNSSIPDEAKVEFLEKRVQELEEALVQADNEMAEVVGKMNMAQIEVLELQSERDDAMRQTRRLQGDIAAERVKYLESMP</sequence>
<feature type="compositionally biased region" description="Polar residues" evidence="2">
    <location>
        <begin position="165"/>
        <end position="176"/>
    </location>
</feature>
<dbReference type="Gene3D" id="1.10.287.1490">
    <property type="match status" value="1"/>
</dbReference>
<feature type="region of interest" description="Disordered" evidence="2">
    <location>
        <begin position="903"/>
        <end position="933"/>
    </location>
</feature>
<protein>
    <recommendedName>
        <fullName evidence="3">DUF7603 domain-containing protein</fullName>
    </recommendedName>
</protein>
<organism evidence="4 5">
    <name type="scientific">Tuber aestivum</name>
    <name type="common">summer truffle</name>
    <dbReference type="NCBI Taxonomy" id="59557"/>
    <lineage>
        <taxon>Eukaryota</taxon>
        <taxon>Fungi</taxon>
        <taxon>Dikarya</taxon>
        <taxon>Ascomycota</taxon>
        <taxon>Pezizomycotina</taxon>
        <taxon>Pezizomycetes</taxon>
        <taxon>Pezizales</taxon>
        <taxon>Tuberaceae</taxon>
        <taxon>Tuber</taxon>
    </lineage>
</organism>
<feature type="coiled-coil region" evidence="1">
    <location>
        <begin position="393"/>
        <end position="532"/>
    </location>
</feature>
<feature type="compositionally biased region" description="Low complexity" evidence="2">
    <location>
        <begin position="52"/>
        <end position="61"/>
    </location>
</feature>
<dbReference type="EMBL" id="LN891139">
    <property type="protein sequence ID" value="CUS08321.1"/>
    <property type="molecule type" value="Genomic_DNA"/>
</dbReference>
<feature type="compositionally biased region" description="Basic and acidic residues" evidence="2">
    <location>
        <begin position="798"/>
        <end position="811"/>
    </location>
</feature>
<name>A0A292PNH3_9PEZI</name>
<feature type="coiled-coil region" evidence="1">
    <location>
        <begin position="323"/>
        <end position="350"/>
    </location>
</feature>
<feature type="compositionally biased region" description="Low complexity" evidence="2">
    <location>
        <begin position="180"/>
        <end position="198"/>
    </location>
</feature>
<feature type="compositionally biased region" description="Low complexity" evidence="2">
    <location>
        <begin position="26"/>
        <end position="36"/>
    </location>
</feature>
<dbReference type="InterPro" id="IPR056023">
    <property type="entry name" value="DUF7603"/>
</dbReference>
<feature type="compositionally biased region" description="Polar residues" evidence="2">
    <location>
        <begin position="915"/>
        <end position="925"/>
    </location>
</feature>
<evidence type="ECO:0000313" key="4">
    <source>
        <dbReference type="EMBL" id="CUS08321.1"/>
    </source>
</evidence>
<evidence type="ECO:0000259" key="3">
    <source>
        <dbReference type="Pfam" id="PF24554"/>
    </source>
</evidence>
<feature type="compositionally biased region" description="Pro residues" evidence="2">
    <location>
        <begin position="145"/>
        <end position="154"/>
    </location>
</feature>
<keyword evidence="1" id="KW-0175">Coiled coil</keyword>
<feature type="region of interest" description="Disordered" evidence="2">
    <location>
        <begin position="745"/>
        <end position="811"/>
    </location>
</feature>
<feature type="coiled-coil region" evidence="1">
    <location>
        <begin position="958"/>
        <end position="1006"/>
    </location>
</feature>
<feature type="compositionally biased region" description="Basic and acidic residues" evidence="2">
    <location>
        <begin position="754"/>
        <end position="773"/>
    </location>
</feature>
<reference evidence="4" key="1">
    <citation type="submission" date="2015-10" db="EMBL/GenBank/DDBJ databases">
        <authorList>
            <person name="Regsiter A."/>
            <person name="william w."/>
        </authorList>
    </citation>
    <scope>NUCLEOTIDE SEQUENCE</scope>
    <source>
        <strain evidence="4">Montdore</strain>
    </source>
</reference>
<feature type="compositionally biased region" description="Polar residues" evidence="2">
    <location>
        <begin position="62"/>
        <end position="71"/>
    </location>
</feature>